<reference evidence="2 3" key="1">
    <citation type="submission" date="2014-04" db="EMBL/GenBank/DDBJ databases">
        <authorList>
            <person name="Sears C."/>
            <person name="Carroll K."/>
            <person name="Sack B.R."/>
            <person name="Qadri F."/>
            <person name="Myers L.L."/>
            <person name="Chung G.-T."/>
            <person name="Escheverria P."/>
            <person name="Fraser C.M."/>
            <person name="Sadzewicz L."/>
            <person name="Shefchek K.A."/>
            <person name="Tallon L."/>
            <person name="Das S.P."/>
            <person name="Daugherty S."/>
            <person name="Mongodin E.F."/>
        </authorList>
    </citation>
    <scope>NUCLEOTIDE SEQUENCE [LARGE SCALE GENOMIC DNA]</scope>
    <source>
        <strain evidence="2 3">3776 D15 i</strain>
    </source>
</reference>
<accession>A0AB34L8X4</accession>
<comment type="caution">
    <text evidence="2">The sequence shown here is derived from an EMBL/GenBank/DDBJ whole genome shotgun (WGS) entry which is preliminary data.</text>
</comment>
<feature type="domain" description="Outer membrane protein beta-barrel" evidence="1">
    <location>
        <begin position="37"/>
        <end position="129"/>
    </location>
</feature>
<dbReference type="AlphaFoldDB" id="A0AB34L8X4"/>
<dbReference type="Pfam" id="PF14905">
    <property type="entry name" value="OMP_b-brl_3"/>
    <property type="match status" value="1"/>
</dbReference>
<evidence type="ECO:0000313" key="3">
    <source>
        <dbReference type="Proteomes" id="UP000027850"/>
    </source>
</evidence>
<sequence>MLAAIVRASNHYAMRPALVLDNQTYTYQELFGLAWSICETLRNSIRLMFNGEVGYNDMRSREIDACNYGWHGNLNLGWQQNLPWQLKWSSNMEWMSRRYSLQGYDSGMMMISATLARSFLNDKLDVAISGMSGLGHGGKMYWESVSSTRDFTNISRLIEPMQDITIGITYTFGGKSRKYAEETVSDSFEMGDSRIVKQQMKRRGK</sequence>
<dbReference type="EMBL" id="JNHK01000087">
    <property type="protein sequence ID" value="KDS37896.1"/>
    <property type="molecule type" value="Genomic_DNA"/>
</dbReference>
<protein>
    <recommendedName>
        <fullName evidence="1">Outer membrane protein beta-barrel domain-containing protein</fullName>
    </recommendedName>
</protein>
<proteinExistence type="predicted"/>
<dbReference type="InterPro" id="IPR041700">
    <property type="entry name" value="OMP_b-brl_3"/>
</dbReference>
<dbReference type="Proteomes" id="UP000027850">
    <property type="component" value="Unassembled WGS sequence"/>
</dbReference>
<organism evidence="2 3">
    <name type="scientific">Parabacteroides distasonis str. 3776 D15 i</name>
    <dbReference type="NCBI Taxonomy" id="1339342"/>
    <lineage>
        <taxon>Bacteria</taxon>
        <taxon>Pseudomonadati</taxon>
        <taxon>Bacteroidota</taxon>
        <taxon>Bacteroidia</taxon>
        <taxon>Bacteroidales</taxon>
        <taxon>Tannerellaceae</taxon>
        <taxon>Parabacteroides</taxon>
    </lineage>
</organism>
<name>A0AB34L8X4_PARDI</name>
<evidence type="ECO:0000259" key="1">
    <source>
        <dbReference type="Pfam" id="PF14905"/>
    </source>
</evidence>
<gene>
    <name evidence="2" type="ORF">M091_0046</name>
</gene>
<evidence type="ECO:0000313" key="2">
    <source>
        <dbReference type="EMBL" id="KDS37896.1"/>
    </source>
</evidence>